<evidence type="ECO:0000256" key="1">
    <source>
        <dbReference type="SAM" id="MobiDB-lite"/>
    </source>
</evidence>
<dbReference type="AlphaFoldDB" id="A0A8H3J0P7"/>
<accession>A0A8H3J0P7</accession>
<reference evidence="2" key="1">
    <citation type="submission" date="2021-03" db="EMBL/GenBank/DDBJ databases">
        <authorList>
            <person name="Tagirdzhanova G."/>
        </authorList>
    </citation>
    <scope>NUCLEOTIDE SEQUENCE</scope>
</reference>
<evidence type="ECO:0000313" key="2">
    <source>
        <dbReference type="EMBL" id="CAF9938531.1"/>
    </source>
</evidence>
<feature type="region of interest" description="Disordered" evidence="1">
    <location>
        <begin position="1"/>
        <end position="214"/>
    </location>
</feature>
<sequence length="300" mass="32440">MLGHFVDDEGASPRNKIGSARTSKKQRRKHVPFAEWSAEQESIESRPTGVQQQAPDLEGGDGASPGFSGETNAPDISPSTSETTAPQNLPPPDDRDEDVSFPEPQLPTRVQQEAPDVENGDGASPGFSGETNAPEITAPPNLPSPDDQDEDVSFPEPQLPTGVQQEARDGASPGLSGETNAPELSASTTEFTAPQNFSLSDEQDEDVSFPEPPVLTTSEYMEDKFELQSAQEEQHADDWPSENIRVNAPNIRYGGYQPAPQNRNTPLGSGRLQNTTKLGRLNFCHFGLYNGTLTLLELAR</sequence>
<name>A0A8H3J0P7_9LECA</name>
<gene>
    <name evidence="2" type="ORF">IMSHALPRED_000834</name>
</gene>
<proteinExistence type="predicted"/>
<feature type="compositionally biased region" description="Polar residues" evidence="1">
    <location>
        <begin position="77"/>
        <end position="87"/>
    </location>
</feature>
<feature type="compositionally biased region" description="Polar residues" evidence="1">
    <location>
        <begin position="185"/>
        <end position="200"/>
    </location>
</feature>
<dbReference type="Proteomes" id="UP000664534">
    <property type="component" value="Unassembled WGS sequence"/>
</dbReference>
<keyword evidence="3" id="KW-1185">Reference proteome</keyword>
<evidence type="ECO:0000313" key="3">
    <source>
        <dbReference type="Proteomes" id="UP000664534"/>
    </source>
</evidence>
<organism evidence="2 3">
    <name type="scientific">Imshaugia aleurites</name>
    <dbReference type="NCBI Taxonomy" id="172621"/>
    <lineage>
        <taxon>Eukaryota</taxon>
        <taxon>Fungi</taxon>
        <taxon>Dikarya</taxon>
        <taxon>Ascomycota</taxon>
        <taxon>Pezizomycotina</taxon>
        <taxon>Lecanoromycetes</taxon>
        <taxon>OSLEUM clade</taxon>
        <taxon>Lecanoromycetidae</taxon>
        <taxon>Lecanorales</taxon>
        <taxon>Lecanorineae</taxon>
        <taxon>Parmeliaceae</taxon>
        <taxon>Imshaugia</taxon>
    </lineage>
</organism>
<dbReference type="EMBL" id="CAJPDT010000109">
    <property type="protein sequence ID" value="CAF9938531.1"/>
    <property type="molecule type" value="Genomic_DNA"/>
</dbReference>
<comment type="caution">
    <text evidence="2">The sequence shown here is derived from an EMBL/GenBank/DDBJ whole genome shotgun (WGS) entry which is preliminary data.</text>
</comment>
<feature type="compositionally biased region" description="Basic residues" evidence="1">
    <location>
        <begin position="22"/>
        <end position="31"/>
    </location>
</feature>
<protein>
    <submittedName>
        <fullName evidence="2">Uncharacterized protein</fullName>
    </submittedName>
</protein>